<evidence type="ECO:0000313" key="1">
    <source>
        <dbReference type="EMBL" id="MQT73947.1"/>
    </source>
</evidence>
<reference evidence="1 2" key="1">
    <citation type="submission" date="2019-10" db="EMBL/GenBank/DDBJ databases">
        <title>Evaluation of single-gene subtyping targets for Pseudomonas.</title>
        <authorList>
            <person name="Reichler S.J."/>
            <person name="Orsi R.H."/>
            <person name="Wiedmann M."/>
            <person name="Martin N.H."/>
            <person name="Murphy S.I."/>
        </authorList>
    </citation>
    <scope>NUCLEOTIDE SEQUENCE [LARGE SCALE GENOMIC DNA]</scope>
    <source>
        <strain evidence="1 2">FSL R10-2932</strain>
    </source>
</reference>
<comment type="caution">
    <text evidence="1">The sequence shown here is derived from an EMBL/GenBank/DDBJ whole genome shotgun (WGS) entry which is preliminary data.</text>
</comment>
<proteinExistence type="predicted"/>
<accession>A0A7X1WSP0</accession>
<organism evidence="1 2">
    <name type="scientific">Pseudomonas helleri</name>
    <dbReference type="NCBI Taxonomy" id="1608996"/>
    <lineage>
        <taxon>Bacteria</taxon>
        <taxon>Pseudomonadati</taxon>
        <taxon>Pseudomonadota</taxon>
        <taxon>Gammaproteobacteria</taxon>
        <taxon>Pseudomonadales</taxon>
        <taxon>Pseudomonadaceae</taxon>
        <taxon>Pseudomonas</taxon>
    </lineage>
</organism>
<dbReference type="Proteomes" id="UP000447574">
    <property type="component" value="Unassembled WGS sequence"/>
</dbReference>
<name>A0A7X1WSP0_9PSED</name>
<dbReference type="AlphaFoldDB" id="A0A7X1WSP0"/>
<evidence type="ECO:0000313" key="2">
    <source>
        <dbReference type="Proteomes" id="UP000447574"/>
    </source>
</evidence>
<gene>
    <name evidence="1" type="ORF">GHO37_06485</name>
</gene>
<dbReference type="EMBL" id="WIWF01000017">
    <property type="protein sequence ID" value="MQT73947.1"/>
    <property type="molecule type" value="Genomic_DNA"/>
</dbReference>
<protein>
    <submittedName>
        <fullName evidence="1">Uncharacterized protein</fullName>
    </submittedName>
</protein>
<sequence>MKSTPQRVPGQKSIRPSVATVRSYWLDLRTAADAGDHLAKALLIALSEGRLLVSEHYSQVKP</sequence>